<comment type="cofactor">
    <cofactor evidence="1">
        <name>L-ascorbate</name>
        <dbReference type="ChEBI" id="CHEBI:38290"/>
    </cofactor>
</comment>
<evidence type="ECO:0000256" key="3">
    <source>
        <dbReference type="ARBA" id="ARBA00022896"/>
    </source>
</evidence>
<keyword evidence="9" id="KW-1185">Reference proteome</keyword>
<keyword evidence="4" id="KW-0223">Dioxygenase</keyword>
<dbReference type="Gene3D" id="2.60.120.620">
    <property type="entry name" value="q2cbj1_9rhob like domain"/>
    <property type="match status" value="1"/>
</dbReference>
<evidence type="ECO:0000256" key="5">
    <source>
        <dbReference type="ARBA" id="ARBA00023002"/>
    </source>
</evidence>
<keyword evidence="6" id="KW-0408">Iron</keyword>
<dbReference type="InterPro" id="IPR039558">
    <property type="entry name" value="TPA1/OFD1_N"/>
</dbReference>
<protein>
    <submittedName>
        <fullName evidence="8">2OG-Fe(II) oxygenase</fullName>
    </submittedName>
</protein>
<evidence type="ECO:0000313" key="9">
    <source>
        <dbReference type="Proteomes" id="UP001143307"/>
    </source>
</evidence>
<keyword evidence="2" id="KW-0479">Metal-binding</keyword>
<dbReference type="PANTHER" id="PTHR12117">
    <property type="entry name" value="HISTONE ACETYLTRANSFERASE COMPLEX"/>
    <property type="match status" value="1"/>
</dbReference>
<proteinExistence type="predicted"/>
<gene>
    <name evidence="8" type="ORF">EYC87_08530</name>
</gene>
<reference evidence="8" key="1">
    <citation type="submission" date="2019-02" db="EMBL/GenBank/DDBJ databases">
        <authorList>
            <person name="Li S.-H."/>
        </authorList>
    </citation>
    <scope>NUCLEOTIDE SEQUENCE</scope>
    <source>
        <strain evidence="8">IMCC8485</strain>
    </source>
</reference>
<comment type="caution">
    <text evidence="8">The sequence shown here is derived from an EMBL/GenBank/DDBJ whole genome shotgun (WGS) entry which is preliminary data.</text>
</comment>
<dbReference type="EMBL" id="SHNP01000003">
    <property type="protein sequence ID" value="MCX2973619.1"/>
    <property type="molecule type" value="Genomic_DNA"/>
</dbReference>
<keyword evidence="3" id="KW-0847">Vitamin C</keyword>
<sequence>MRLAANAVNWAGRFSQRGRIQVPGLFDDASAEQLHRCLVNQDQWNLAFNRRGEHVDIGSDSVSIWTEAQSRQFEEMIYAGAKEGFQYRYKAVPIYDVYHDGSLPGHFFNTLFEFLNSDAFLNFGRQLLGRPEIGFCDAQATCFEAGHFLTTHDDDIGGKNRVAAYVISMTKNWNPNWGGALQFFNEQGNIEEGFLPAFNTLNVFQIPQSHAVEFVTPFASGPRLSITGWFRTGKDPRS</sequence>
<dbReference type="PANTHER" id="PTHR12117:SF0">
    <property type="entry name" value="PROLYL 3-HYDROXYLASE OGFOD1"/>
    <property type="match status" value="1"/>
</dbReference>
<dbReference type="PROSITE" id="PS51471">
    <property type="entry name" value="FE2OG_OXY"/>
    <property type="match status" value="1"/>
</dbReference>
<organism evidence="8 9">
    <name type="scientific">Candidatus Seongchinamella marina</name>
    <dbReference type="NCBI Taxonomy" id="2518990"/>
    <lineage>
        <taxon>Bacteria</taxon>
        <taxon>Pseudomonadati</taxon>
        <taxon>Pseudomonadota</taxon>
        <taxon>Gammaproteobacteria</taxon>
        <taxon>Cellvibrionales</taxon>
        <taxon>Halieaceae</taxon>
        <taxon>Seongchinamella</taxon>
    </lineage>
</organism>
<evidence type="ECO:0000313" key="8">
    <source>
        <dbReference type="EMBL" id="MCX2973619.1"/>
    </source>
</evidence>
<evidence type="ECO:0000256" key="2">
    <source>
        <dbReference type="ARBA" id="ARBA00022723"/>
    </source>
</evidence>
<name>A0ABT3SWE3_9GAMM</name>
<dbReference type="InterPro" id="IPR006620">
    <property type="entry name" value="Pro_4_hyd_alph"/>
</dbReference>
<accession>A0ABT3SWE3</accession>
<keyword evidence="5" id="KW-0560">Oxidoreductase</keyword>
<dbReference type="Pfam" id="PF13661">
    <property type="entry name" value="2OG-FeII_Oxy_4"/>
    <property type="match status" value="1"/>
</dbReference>
<dbReference type="Proteomes" id="UP001143307">
    <property type="component" value="Unassembled WGS sequence"/>
</dbReference>
<evidence type="ECO:0000256" key="4">
    <source>
        <dbReference type="ARBA" id="ARBA00022964"/>
    </source>
</evidence>
<feature type="domain" description="Fe2OG dioxygenase" evidence="7">
    <location>
        <begin position="134"/>
        <end position="232"/>
    </location>
</feature>
<dbReference type="RefSeq" id="WP_279252512.1">
    <property type="nucleotide sequence ID" value="NZ_SHNP01000003.1"/>
</dbReference>
<dbReference type="InterPro" id="IPR051842">
    <property type="entry name" value="uS12_prolyl_hydroxylase"/>
</dbReference>
<dbReference type="SMART" id="SM00702">
    <property type="entry name" value="P4Hc"/>
    <property type="match status" value="1"/>
</dbReference>
<evidence type="ECO:0000256" key="1">
    <source>
        <dbReference type="ARBA" id="ARBA00001961"/>
    </source>
</evidence>
<evidence type="ECO:0000259" key="7">
    <source>
        <dbReference type="PROSITE" id="PS51471"/>
    </source>
</evidence>
<dbReference type="InterPro" id="IPR005123">
    <property type="entry name" value="Oxoglu/Fe-dep_dioxygenase_dom"/>
</dbReference>
<evidence type="ECO:0000256" key="6">
    <source>
        <dbReference type="ARBA" id="ARBA00023004"/>
    </source>
</evidence>